<dbReference type="PROSITE" id="PS00141">
    <property type="entry name" value="ASP_PROTEASE"/>
    <property type="match status" value="1"/>
</dbReference>
<accession>A5EYA6</accession>
<protein>
    <recommendedName>
        <fullName evidence="4">TIGR02281 family clan AA aspartic protease</fullName>
    </recommendedName>
</protein>
<dbReference type="KEGG" id="dno:DNO_0878"/>
<keyword evidence="1" id="KW-0472">Membrane</keyword>
<dbReference type="Pfam" id="PF13975">
    <property type="entry name" value="gag-asp_proteas"/>
    <property type="match status" value="1"/>
</dbReference>
<gene>
    <name evidence="2" type="ordered locus">DNO_0878</name>
</gene>
<proteinExistence type="predicted"/>
<evidence type="ECO:0000313" key="3">
    <source>
        <dbReference type="Proteomes" id="UP000000248"/>
    </source>
</evidence>
<name>A5EYA6_DICNV</name>
<dbReference type="InterPro" id="IPR034122">
    <property type="entry name" value="Retropepsin-like_bacterial"/>
</dbReference>
<dbReference type="EMBL" id="CP000513">
    <property type="protein sequence ID" value="ABQ13723.1"/>
    <property type="molecule type" value="Genomic_DNA"/>
</dbReference>
<keyword evidence="3" id="KW-1185">Reference proteome</keyword>
<dbReference type="STRING" id="246195.DNO_0878"/>
<dbReference type="AlphaFoldDB" id="A5EYA6"/>
<dbReference type="Proteomes" id="UP000000248">
    <property type="component" value="Chromosome"/>
</dbReference>
<dbReference type="NCBIfam" id="TIGR02281">
    <property type="entry name" value="clan_AA_DTGA"/>
    <property type="match status" value="1"/>
</dbReference>
<dbReference type="OrthoDB" id="185963at2"/>
<dbReference type="eggNOG" id="COG3577">
    <property type="taxonomic scope" value="Bacteria"/>
</dbReference>
<dbReference type="CDD" id="cd05483">
    <property type="entry name" value="retropepsin_like_bacteria"/>
    <property type="match status" value="1"/>
</dbReference>
<dbReference type="GO" id="GO:0004190">
    <property type="term" value="F:aspartic-type endopeptidase activity"/>
    <property type="evidence" value="ECO:0007669"/>
    <property type="project" value="InterPro"/>
</dbReference>
<evidence type="ECO:0000256" key="1">
    <source>
        <dbReference type="SAM" id="Phobius"/>
    </source>
</evidence>
<feature type="transmembrane region" description="Helical" evidence="1">
    <location>
        <begin position="29"/>
        <end position="48"/>
    </location>
</feature>
<dbReference type="InterPro" id="IPR001969">
    <property type="entry name" value="Aspartic_peptidase_AS"/>
</dbReference>
<dbReference type="HOGENOM" id="CLU_099411_1_0_6"/>
<dbReference type="GO" id="GO:0006508">
    <property type="term" value="P:proteolysis"/>
    <property type="evidence" value="ECO:0007669"/>
    <property type="project" value="InterPro"/>
</dbReference>
<evidence type="ECO:0008006" key="4">
    <source>
        <dbReference type="Google" id="ProtNLM"/>
    </source>
</evidence>
<evidence type="ECO:0000313" key="2">
    <source>
        <dbReference type="EMBL" id="ABQ13723.1"/>
    </source>
</evidence>
<reference evidence="2 3" key="1">
    <citation type="journal article" date="2007" name="Nat. Biotechnol.">
        <title>Genome sequence and identification of candidate vaccine antigens from the animal pathogen Dichelobacter nodosus.</title>
        <authorList>
            <person name="Myers G.S."/>
            <person name="Parker D."/>
            <person name="Al-Hasani K."/>
            <person name="Kennan R.M."/>
            <person name="Seemann T."/>
            <person name="Ren Q."/>
            <person name="Badger J.H."/>
            <person name="Selengut J.D."/>
            <person name="Deboy R.T."/>
            <person name="Tettelin H."/>
            <person name="Boyce J.D."/>
            <person name="McCarl V.P."/>
            <person name="Han X."/>
            <person name="Nelson W.C."/>
            <person name="Madupu R."/>
            <person name="Mohamoud Y."/>
            <person name="Holley T."/>
            <person name="Fedorova N."/>
            <person name="Khouri H."/>
            <person name="Bottomley S.P."/>
            <person name="Whittington R.J."/>
            <person name="Adler B."/>
            <person name="Songer J.G."/>
            <person name="Rood J.I."/>
            <person name="Paulsen I.T."/>
        </authorList>
    </citation>
    <scope>NUCLEOTIDE SEQUENCE [LARGE SCALE GENOMIC DNA]</scope>
    <source>
        <strain evidence="2 3">VCS1703A</strain>
    </source>
</reference>
<keyword evidence="1" id="KW-0812">Transmembrane</keyword>
<organism evidence="2 3">
    <name type="scientific">Dichelobacter nodosus (strain VCS1703A)</name>
    <dbReference type="NCBI Taxonomy" id="246195"/>
    <lineage>
        <taxon>Bacteria</taxon>
        <taxon>Pseudomonadati</taxon>
        <taxon>Pseudomonadota</taxon>
        <taxon>Gammaproteobacteria</taxon>
        <taxon>Cardiobacteriales</taxon>
        <taxon>Cardiobacteriaceae</taxon>
        <taxon>Dichelobacter</taxon>
    </lineage>
</organism>
<dbReference type="Gene3D" id="2.40.70.10">
    <property type="entry name" value="Acid Proteases"/>
    <property type="match status" value="1"/>
</dbReference>
<dbReference type="InterPro" id="IPR011969">
    <property type="entry name" value="Clan_AA_Asp_peptidase_C"/>
</dbReference>
<dbReference type="InterPro" id="IPR021109">
    <property type="entry name" value="Peptidase_aspartic_dom_sf"/>
</dbReference>
<keyword evidence="1" id="KW-1133">Transmembrane helix</keyword>
<dbReference type="SUPFAM" id="SSF50630">
    <property type="entry name" value="Acid proteases"/>
    <property type="match status" value="1"/>
</dbReference>
<sequence length="184" mass="20824">MRRILHENKALRMLNAERKIFMNTPSHRYYGQLFALLGFFLLAILFYLSMKNYFAPVQHEIISEYAQSLLVKQSPDRHYRISGAINDVPVTFMIDTGASDIAVNEQIAAQSGLKKSATLTISTANGKTTAWLTHIESLKVGHFIIENMPAIIVPKMENEVLLGMRFLSQFTFSQSNGVLTLEQK</sequence>